<evidence type="ECO:0000256" key="5">
    <source>
        <dbReference type="ARBA" id="ARBA00023136"/>
    </source>
</evidence>
<feature type="transmembrane region" description="Helical" evidence="6">
    <location>
        <begin position="172"/>
        <end position="191"/>
    </location>
</feature>
<evidence type="ECO:0000256" key="2">
    <source>
        <dbReference type="ARBA" id="ARBA00022475"/>
    </source>
</evidence>
<keyword evidence="2" id="KW-1003">Cell membrane</keyword>
<feature type="transmembrane region" description="Helical" evidence="6">
    <location>
        <begin position="88"/>
        <end position="110"/>
    </location>
</feature>
<evidence type="ECO:0000256" key="6">
    <source>
        <dbReference type="RuleBase" id="RU004379"/>
    </source>
</evidence>
<protein>
    <submittedName>
        <fullName evidence="7">Bax inhibitor-1/YccA family protein</fullName>
    </submittedName>
</protein>
<dbReference type="PANTHER" id="PTHR23291:SF115">
    <property type="entry name" value="MODULATOR OF FTSH PROTEASE YCCA"/>
    <property type="match status" value="1"/>
</dbReference>
<evidence type="ECO:0000313" key="7">
    <source>
        <dbReference type="EMBL" id="MFC3147170.1"/>
    </source>
</evidence>
<proteinExistence type="inferred from homology"/>
<name>A0ABV7H4L6_9BURK</name>
<keyword evidence="4 6" id="KW-1133">Transmembrane helix</keyword>
<gene>
    <name evidence="7" type="ORF">ACFOEN_05880</name>
</gene>
<feature type="transmembrane region" description="Helical" evidence="6">
    <location>
        <begin position="28"/>
        <end position="46"/>
    </location>
</feature>
<evidence type="ECO:0000256" key="1">
    <source>
        <dbReference type="ARBA" id="ARBA00004651"/>
    </source>
</evidence>
<feature type="transmembrane region" description="Helical" evidence="6">
    <location>
        <begin position="116"/>
        <end position="136"/>
    </location>
</feature>
<keyword evidence="8" id="KW-1185">Reference proteome</keyword>
<dbReference type="RefSeq" id="WP_377301967.1">
    <property type="nucleotide sequence ID" value="NZ_CP180191.1"/>
</dbReference>
<comment type="subcellular location">
    <subcellularLocation>
        <location evidence="1">Cell membrane</location>
        <topology evidence="1">Multi-pass membrane protein</topology>
    </subcellularLocation>
</comment>
<dbReference type="InterPro" id="IPR006214">
    <property type="entry name" value="Bax_inhibitor_1-related"/>
</dbReference>
<comment type="caution">
    <text evidence="7">The sequence shown here is derived from an EMBL/GenBank/DDBJ whole genome shotgun (WGS) entry which is preliminary data.</text>
</comment>
<feature type="transmembrane region" description="Helical" evidence="6">
    <location>
        <begin position="203"/>
        <end position="226"/>
    </location>
</feature>
<evidence type="ECO:0000313" key="8">
    <source>
        <dbReference type="Proteomes" id="UP001595556"/>
    </source>
</evidence>
<dbReference type="PANTHER" id="PTHR23291">
    <property type="entry name" value="BAX INHIBITOR-RELATED"/>
    <property type="match status" value="1"/>
</dbReference>
<dbReference type="Proteomes" id="UP001595556">
    <property type="component" value="Unassembled WGS sequence"/>
</dbReference>
<keyword evidence="5 6" id="KW-0472">Membrane</keyword>
<organism evidence="7 8">
    <name type="scientific">Piscinibacterium candidicorallinum</name>
    <dbReference type="NCBI Taxonomy" id="1793872"/>
    <lineage>
        <taxon>Bacteria</taxon>
        <taxon>Pseudomonadati</taxon>
        <taxon>Pseudomonadota</taxon>
        <taxon>Betaproteobacteria</taxon>
        <taxon>Burkholderiales</taxon>
        <taxon>Piscinibacterium</taxon>
    </lineage>
</organism>
<feature type="transmembrane region" description="Helical" evidence="6">
    <location>
        <begin position="148"/>
        <end position="166"/>
    </location>
</feature>
<evidence type="ECO:0000256" key="3">
    <source>
        <dbReference type="ARBA" id="ARBA00022692"/>
    </source>
</evidence>
<dbReference type="EMBL" id="JBHRTI010000003">
    <property type="protein sequence ID" value="MFC3147170.1"/>
    <property type="molecule type" value="Genomic_DNA"/>
</dbReference>
<evidence type="ECO:0000256" key="4">
    <source>
        <dbReference type="ARBA" id="ARBA00022989"/>
    </source>
</evidence>
<feature type="transmembrane region" description="Helical" evidence="6">
    <location>
        <begin position="58"/>
        <end position="76"/>
    </location>
</feature>
<accession>A0ABV7H4L6</accession>
<dbReference type="CDD" id="cd10433">
    <property type="entry name" value="YccA_like"/>
    <property type="match status" value="1"/>
</dbReference>
<keyword evidence="3 6" id="KW-0812">Transmembrane</keyword>
<dbReference type="Pfam" id="PF01027">
    <property type="entry name" value="Bax1-I"/>
    <property type="match status" value="1"/>
</dbReference>
<comment type="similarity">
    <text evidence="6">Belongs to the BI1 family.</text>
</comment>
<reference evidence="8" key="1">
    <citation type="journal article" date="2019" name="Int. J. Syst. Evol. Microbiol.">
        <title>The Global Catalogue of Microorganisms (GCM) 10K type strain sequencing project: providing services to taxonomists for standard genome sequencing and annotation.</title>
        <authorList>
            <consortium name="The Broad Institute Genomics Platform"/>
            <consortium name="The Broad Institute Genome Sequencing Center for Infectious Disease"/>
            <person name="Wu L."/>
            <person name="Ma J."/>
        </authorList>
    </citation>
    <scope>NUCLEOTIDE SEQUENCE [LARGE SCALE GENOMIC DNA]</scope>
    <source>
        <strain evidence="8">KCTC 52168</strain>
    </source>
</reference>
<sequence>MAEVQTIGSYGQTTLSAEQRNKVLRNTYALLAVSLVPTIAGAWLAMAMGLDKTMLKSPILSLIVFMAGAFGFMFAIEKNKNSGMGVVLLLAFTFFMGVMLSRLVGIVLGMNNGASLIMSALGGTAVIFAVMATLGTIIKKDLSGMGKFLMVGALVVMVGAIIGIVFQLPALMLALTVMILGISSLLMLWNINRIVMGGETNYITATMALYLDIYNVFSSLLALFGIGNQE</sequence>